<sequence>MSVDQAAPMLAALGSLPRLAVFRSLLRAGHEGLNVTALQSVTALPASTLKHHLAALVDSGLVAQQRTGREVNCTARFEEIRHLSGFLLRECCFDVGEALEESSEMSG</sequence>
<organism evidence="5 6">
    <name type="scientific">Variovorax beijingensis</name>
    <dbReference type="NCBI Taxonomy" id="2496117"/>
    <lineage>
        <taxon>Bacteria</taxon>
        <taxon>Pseudomonadati</taxon>
        <taxon>Pseudomonadota</taxon>
        <taxon>Betaproteobacteria</taxon>
        <taxon>Burkholderiales</taxon>
        <taxon>Comamonadaceae</taxon>
        <taxon>Variovorax</taxon>
    </lineage>
</organism>
<comment type="caution">
    <text evidence="5">The sequence shown here is derived from an EMBL/GenBank/DDBJ whole genome shotgun (WGS) entry which is preliminary data.</text>
</comment>
<evidence type="ECO:0000256" key="3">
    <source>
        <dbReference type="ARBA" id="ARBA00023163"/>
    </source>
</evidence>
<proteinExistence type="predicted"/>
<keyword evidence="3" id="KW-0804">Transcription</keyword>
<dbReference type="InterPro" id="IPR011991">
    <property type="entry name" value="ArsR-like_HTH"/>
</dbReference>
<gene>
    <name evidence="5" type="ORF">EH244_30930</name>
</gene>
<dbReference type="PANTHER" id="PTHR43132:SF2">
    <property type="entry name" value="ARSENICAL RESISTANCE OPERON REPRESSOR ARSR-RELATED"/>
    <property type="match status" value="1"/>
</dbReference>
<dbReference type="InterPro" id="IPR036388">
    <property type="entry name" value="WH-like_DNA-bd_sf"/>
</dbReference>
<evidence type="ECO:0000256" key="2">
    <source>
        <dbReference type="ARBA" id="ARBA00023125"/>
    </source>
</evidence>
<dbReference type="GO" id="GO:0003677">
    <property type="term" value="F:DNA binding"/>
    <property type="evidence" value="ECO:0007669"/>
    <property type="project" value="UniProtKB-KW"/>
</dbReference>
<dbReference type="EMBL" id="RQXU01000041">
    <property type="protein sequence ID" value="RRH80201.1"/>
    <property type="molecule type" value="Genomic_DNA"/>
</dbReference>
<dbReference type="Gene3D" id="1.10.10.10">
    <property type="entry name" value="Winged helix-like DNA-binding domain superfamily/Winged helix DNA-binding domain"/>
    <property type="match status" value="1"/>
</dbReference>
<protein>
    <submittedName>
        <fullName evidence="5">ArsR family transcriptional regulator</fullName>
    </submittedName>
</protein>
<keyword evidence="2" id="KW-0238">DNA-binding</keyword>
<evidence type="ECO:0000313" key="5">
    <source>
        <dbReference type="EMBL" id="RRH80201.1"/>
    </source>
</evidence>
<dbReference type="InterPro" id="IPR051011">
    <property type="entry name" value="Metal_resp_trans_reg"/>
</dbReference>
<accession>A0A3P3E1E3</accession>
<dbReference type="InterPro" id="IPR036390">
    <property type="entry name" value="WH_DNA-bd_sf"/>
</dbReference>
<evidence type="ECO:0000259" key="4">
    <source>
        <dbReference type="PROSITE" id="PS50987"/>
    </source>
</evidence>
<name>A0A3P3E1E3_9BURK</name>
<keyword evidence="1" id="KW-0805">Transcription regulation</keyword>
<dbReference type="SUPFAM" id="SSF46785">
    <property type="entry name" value="Winged helix' DNA-binding domain"/>
    <property type="match status" value="1"/>
</dbReference>
<feature type="domain" description="HTH arsR-type" evidence="4">
    <location>
        <begin position="1"/>
        <end position="95"/>
    </location>
</feature>
<dbReference type="CDD" id="cd00090">
    <property type="entry name" value="HTH_ARSR"/>
    <property type="match status" value="1"/>
</dbReference>
<evidence type="ECO:0000256" key="1">
    <source>
        <dbReference type="ARBA" id="ARBA00023015"/>
    </source>
</evidence>
<dbReference type="Pfam" id="PF12840">
    <property type="entry name" value="HTH_20"/>
    <property type="match status" value="1"/>
</dbReference>
<dbReference type="InterPro" id="IPR001845">
    <property type="entry name" value="HTH_ArsR_DNA-bd_dom"/>
</dbReference>
<evidence type="ECO:0000313" key="6">
    <source>
        <dbReference type="Proteomes" id="UP000271590"/>
    </source>
</evidence>
<dbReference type="PROSITE" id="PS50987">
    <property type="entry name" value="HTH_ARSR_2"/>
    <property type="match status" value="1"/>
</dbReference>
<dbReference type="GO" id="GO:0003700">
    <property type="term" value="F:DNA-binding transcription factor activity"/>
    <property type="evidence" value="ECO:0007669"/>
    <property type="project" value="InterPro"/>
</dbReference>
<dbReference type="AlphaFoldDB" id="A0A3P3E1E3"/>
<dbReference type="Proteomes" id="UP000271590">
    <property type="component" value="Unassembled WGS sequence"/>
</dbReference>
<dbReference type="PANTHER" id="PTHR43132">
    <property type="entry name" value="ARSENICAL RESISTANCE OPERON REPRESSOR ARSR-RELATED"/>
    <property type="match status" value="1"/>
</dbReference>
<reference evidence="5 6" key="1">
    <citation type="submission" date="2018-11" db="EMBL/GenBank/DDBJ databases">
        <title>The genome of Variovorax sp T529.</title>
        <authorList>
            <person name="Gao J."/>
        </authorList>
    </citation>
    <scope>NUCLEOTIDE SEQUENCE [LARGE SCALE GENOMIC DNA]</scope>
    <source>
        <strain evidence="5 6">T529</strain>
    </source>
</reference>